<dbReference type="Gene3D" id="1.25.40.10">
    <property type="entry name" value="Tetratricopeptide repeat domain"/>
    <property type="match status" value="1"/>
</dbReference>
<evidence type="ECO:0008006" key="3">
    <source>
        <dbReference type="Google" id="ProtNLM"/>
    </source>
</evidence>
<keyword evidence="1" id="KW-0472">Membrane</keyword>
<sequence>MPLFILSLIIQVLLVLHVVKTGRSQTWLYIIMLLPLAGSIAYLIIEMLPELLGSRRGKKVQRKVEDIISPDKDLSQAIDAFEDADTVQGKTRLATELLKNRKYQEAQQLYKESLAGLYEHDPDIMSGLAQSEYGLGHYPASKALLEDLIVKNPDYKNADSHLLYAKTLVKLNDSDAALEELSALHTYYPGPEASYRYARLLINLGRRDEAMPLLQKLQKVATKSTKDYKSRYKKWIDLVNEEVSR</sequence>
<reference evidence="2" key="1">
    <citation type="submission" date="2020-01" db="EMBL/GenBank/DDBJ databases">
        <authorList>
            <person name="Meier V. D."/>
            <person name="Meier V D."/>
        </authorList>
    </citation>
    <scope>NUCLEOTIDE SEQUENCE</scope>
    <source>
        <strain evidence="2">HLG_WM_MAG_07</strain>
    </source>
</reference>
<evidence type="ECO:0000313" key="2">
    <source>
        <dbReference type="EMBL" id="CAA6819513.1"/>
    </source>
</evidence>
<keyword evidence="1" id="KW-1133">Transmembrane helix</keyword>
<evidence type="ECO:0000256" key="1">
    <source>
        <dbReference type="SAM" id="Phobius"/>
    </source>
</evidence>
<dbReference type="InterPro" id="IPR011990">
    <property type="entry name" value="TPR-like_helical_dom_sf"/>
</dbReference>
<dbReference type="Pfam" id="PF14559">
    <property type="entry name" value="TPR_19"/>
    <property type="match status" value="1"/>
</dbReference>
<proteinExistence type="predicted"/>
<feature type="transmembrane region" description="Helical" evidence="1">
    <location>
        <begin position="28"/>
        <end position="48"/>
    </location>
</feature>
<dbReference type="Pfam" id="PF13432">
    <property type="entry name" value="TPR_16"/>
    <property type="match status" value="1"/>
</dbReference>
<organism evidence="2">
    <name type="scientific">uncultured Thiotrichaceae bacterium</name>
    <dbReference type="NCBI Taxonomy" id="298394"/>
    <lineage>
        <taxon>Bacteria</taxon>
        <taxon>Pseudomonadati</taxon>
        <taxon>Pseudomonadota</taxon>
        <taxon>Gammaproteobacteria</taxon>
        <taxon>Thiotrichales</taxon>
        <taxon>Thiotrichaceae</taxon>
        <taxon>environmental samples</taxon>
    </lineage>
</organism>
<dbReference type="InterPro" id="IPR014562">
    <property type="entry name" value="UCP030959_TPR_rpt-cont"/>
</dbReference>
<dbReference type="PIRSF" id="PIRSF030959">
    <property type="entry name" value="UCP030959"/>
    <property type="match status" value="1"/>
</dbReference>
<keyword evidence="1" id="KW-0812">Transmembrane</keyword>
<dbReference type="AlphaFoldDB" id="A0A6S6TTN6"/>
<protein>
    <recommendedName>
        <fullName evidence="3">Cardiolipin synthase N-terminal domain-containing protein</fullName>
    </recommendedName>
</protein>
<dbReference type="SUPFAM" id="SSF48452">
    <property type="entry name" value="TPR-like"/>
    <property type="match status" value="1"/>
</dbReference>
<name>A0A6S6TTN6_9GAMM</name>
<dbReference type="EMBL" id="CACVAY010000094">
    <property type="protein sequence ID" value="CAA6819513.1"/>
    <property type="molecule type" value="Genomic_DNA"/>
</dbReference>
<accession>A0A6S6TTN6</accession>
<gene>
    <name evidence="2" type="ORF">HELGO_WM18913</name>
</gene>